<feature type="compositionally biased region" description="Low complexity" evidence="1">
    <location>
        <begin position="32"/>
        <end position="47"/>
    </location>
</feature>
<evidence type="ECO:0000256" key="1">
    <source>
        <dbReference type="SAM" id="MobiDB-lite"/>
    </source>
</evidence>
<dbReference type="OrthoDB" id="337486at2759"/>
<organism evidence="2 3">
    <name type="scientific">Ophiocordyceps sinensis</name>
    <dbReference type="NCBI Taxonomy" id="72228"/>
    <lineage>
        <taxon>Eukaryota</taxon>
        <taxon>Fungi</taxon>
        <taxon>Dikarya</taxon>
        <taxon>Ascomycota</taxon>
        <taxon>Pezizomycotina</taxon>
        <taxon>Sordariomycetes</taxon>
        <taxon>Hypocreomycetidae</taxon>
        <taxon>Hypocreales</taxon>
        <taxon>Ophiocordycipitaceae</taxon>
        <taxon>Ophiocordyceps</taxon>
    </lineage>
</organism>
<accession>A0A8H4LY37</accession>
<evidence type="ECO:0000313" key="2">
    <source>
        <dbReference type="EMBL" id="KAF4507207.1"/>
    </source>
</evidence>
<dbReference type="EMBL" id="JAAVMX010000006">
    <property type="protein sequence ID" value="KAF4507207.1"/>
    <property type="molecule type" value="Genomic_DNA"/>
</dbReference>
<comment type="caution">
    <text evidence="2">The sequence shown here is derived from an EMBL/GenBank/DDBJ whole genome shotgun (WGS) entry which is preliminary data.</text>
</comment>
<dbReference type="AlphaFoldDB" id="A0A8H4LY37"/>
<feature type="region of interest" description="Disordered" evidence="1">
    <location>
        <begin position="1"/>
        <end position="100"/>
    </location>
</feature>
<proteinExistence type="predicted"/>
<dbReference type="PANTHER" id="PTHR14303">
    <property type="entry name" value="DNA POLYMERASE DELTA SUBUNIT 4"/>
    <property type="match status" value="1"/>
</dbReference>
<dbReference type="GO" id="GO:0006261">
    <property type="term" value="P:DNA-templated DNA replication"/>
    <property type="evidence" value="ECO:0007669"/>
    <property type="project" value="TreeGrafter"/>
</dbReference>
<dbReference type="Pfam" id="PF04081">
    <property type="entry name" value="DNA_pol_delta_4"/>
    <property type="match status" value="1"/>
</dbReference>
<keyword evidence="3" id="KW-1185">Reference proteome</keyword>
<dbReference type="GO" id="GO:0043625">
    <property type="term" value="C:delta DNA polymerase complex"/>
    <property type="evidence" value="ECO:0007669"/>
    <property type="project" value="TreeGrafter"/>
</dbReference>
<dbReference type="InterPro" id="IPR007218">
    <property type="entry name" value="DNA_pol_delta_4"/>
</dbReference>
<reference evidence="2 3" key="1">
    <citation type="journal article" date="2020" name="Genome Biol. Evol.">
        <title>A new high-quality draft genome assembly of the Chinese cordyceps Ophiocordyceps sinensis.</title>
        <authorList>
            <person name="Shu R."/>
            <person name="Zhang J."/>
            <person name="Meng Q."/>
            <person name="Zhang H."/>
            <person name="Zhou G."/>
            <person name="Li M."/>
            <person name="Wu P."/>
            <person name="Zhao Y."/>
            <person name="Chen C."/>
            <person name="Qin Q."/>
        </authorList>
    </citation>
    <scope>NUCLEOTIDE SEQUENCE [LARGE SCALE GENOMIC DNA]</scope>
    <source>
        <strain evidence="2 3">IOZ07</strain>
    </source>
</reference>
<name>A0A8H4LY37_9HYPO</name>
<feature type="compositionally biased region" description="Low complexity" evidence="1">
    <location>
        <begin position="1"/>
        <end position="20"/>
    </location>
</feature>
<feature type="compositionally biased region" description="Polar residues" evidence="1">
    <location>
        <begin position="21"/>
        <end position="31"/>
    </location>
</feature>
<gene>
    <name evidence="2" type="ORF">G6O67_005870</name>
</gene>
<protein>
    <recommendedName>
        <fullName evidence="4">DNA polymerase delta subunit 4</fullName>
    </recommendedName>
</protein>
<dbReference type="GO" id="GO:0000731">
    <property type="term" value="P:DNA synthesis involved in DNA repair"/>
    <property type="evidence" value="ECO:0007669"/>
    <property type="project" value="InterPro"/>
</dbReference>
<evidence type="ECO:0008006" key="4">
    <source>
        <dbReference type="Google" id="ProtNLM"/>
    </source>
</evidence>
<evidence type="ECO:0000313" key="3">
    <source>
        <dbReference type="Proteomes" id="UP000557566"/>
    </source>
</evidence>
<sequence>MPPTRRTTGGARARPGPVRGQSTISFSSRVTKSVPANAKKAVVAPSVTHIAEPETAASPAEDTDRIEAEETDAGDEAEPEEPAPARTEAEAQAEEISDAQITRHWKAVEGQRKAPRVHQEDLDVSEKILRYFDVSSQYGPCIGLDRIKRWQRAHRLGLDPPIEVLAVLLKGEKRATSDVETAQMDKILGSIAVSA</sequence>
<dbReference type="Proteomes" id="UP000557566">
    <property type="component" value="Unassembled WGS sequence"/>
</dbReference>
<feature type="compositionally biased region" description="Acidic residues" evidence="1">
    <location>
        <begin position="69"/>
        <end position="81"/>
    </location>
</feature>
<dbReference type="GO" id="GO:0003887">
    <property type="term" value="F:DNA-directed DNA polymerase activity"/>
    <property type="evidence" value="ECO:0007669"/>
    <property type="project" value="TreeGrafter"/>
</dbReference>
<dbReference type="PANTHER" id="PTHR14303:SF0">
    <property type="entry name" value="DNA POLYMERASE DELTA SUBUNIT 4"/>
    <property type="match status" value="1"/>
</dbReference>